<dbReference type="Gene3D" id="3.10.580.10">
    <property type="entry name" value="CBS-domain"/>
    <property type="match status" value="1"/>
</dbReference>
<evidence type="ECO:0000256" key="1">
    <source>
        <dbReference type="ARBA" id="ARBA00005417"/>
    </source>
</evidence>
<gene>
    <name evidence="9" type="ORF">GC098_26885</name>
</gene>
<comment type="catalytic activity">
    <reaction evidence="7">
        <text>a quaternary ammonium(out) + ATP + H2O = a quaternary ammonium(in) + ADP + phosphate + H(+)</text>
        <dbReference type="Rhea" id="RHEA:11036"/>
        <dbReference type="ChEBI" id="CHEBI:15377"/>
        <dbReference type="ChEBI" id="CHEBI:15378"/>
        <dbReference type="ChEBI" id="CHEBI:30616"/>
        <dbReference type="ChEBI" id="CHEBI:35267"/>
        <dbReference type="ChEBI" id="CHEBI:43474"/>
        <dbReference type="ChEBI" id="CHEBI:456216"/>
    </reaction>
</comment>
<dbReference type="InterPro" id="IPR017871">
    <property type="entry name" value="ABC_transporter-like_CS"/>
</dbReference>
<dbReference type="SMART" id="SM00382">
    <property type="entry name" value="AAA"/>
    <property type="match status" value="1"/>
</dbReference>
<dbReference type="Pfam" id="PF00005">
    <property type="entry name" value="ABC_tran"/>
    <property type="match status" value="1"/>
</dbReference>
<dbReference type="PANTHER" id="PTHR43117:SF4">
    <property type="entry name" value="OSMOPROTECTANT IMPORT ATP-BINDING PROTEIN OSMV"/>
    <property type="match status" value="1"/>
</dbReference>
<dbReference type="NCBIfam" id="TIGR01186">
    <property type="entry name" value="proV"/>
    <property type="match status" value="1"/>
</dbReference>
<dbReference type="SUPFAM" id="SSF54631">
    <property type="entry name" value="CBS-domain pair"/>
    <property type="match status" value="1"/>
</dbReference>
<proteinExistence type="inferred from homology"/>
<dbReference type="InterPro" id="IPR003439">
    <property type="entry name" value="ABC_transporter-like_ATP-bd"/>
</dbReference>
<evidence type="ECO:0000313" key="10">
    <source>
        <dbReference type="Proteomes" id="UP000616779"/>
    </source>
</evidence>
<keyword evidence="6" id="KW-0129">CBS domain</keyword>
<evidence type="ECO:0000256" key="7">
    <source>
        <dbReference type="RuleBase" id="RU369116"/>
    </source>
</evidence>
<keyword evidence="7" id="KW-0472">Membrane</keyword>
<dbReference type="InterPro" id="IPR003593">
    <property type="entry name" value="AAA+_ATPase"/>
</dbReference>
<comment type="caution">
    <text evidence="9">The sequence shown here is derived from an EMBL/GenBank/DDBJ whole genome shotgun (WGS) entry which is preliminary data.</text>
</comment>
<keyword evidence="4 7" id="KW-0547">Nucleotide-binding</keyword>
<dbReference type="PROSITE" id="PS50893">
    <property type="entry name" value="ABC_TRANSPORTER_2"/>
    <property type="match status" value="1"/>
</dbReference>
<dbReference type="Proteomes" id="UP000616779">
    <property type="component" value="Unassembled WGS sequence"/>
</dbReference>
<keyword evidence="3" id="KW-0677">Repeat</keyword>
<dbReference type="PROSITE" id="PS00211">
    <property type="entry name" value="ABC_TRANSPORTER_1"/>
    <property type="match status" value="1"/>
</dbReference>
<dbReference type="EMBL" id="WHOA01000191">
    <property type="protein sequence ID" value="NOU74970.1"/>
    <property type="molecule type" value="Genomic_DNA"/>
</dbReference>
<keyword evidence="10" id="KW-1185">Reference proteome</keyword>
<evidence type="ECO:0000256" key="4">
    <source>
        <dbReference type="ARBA" id="ARBA00022741"/>
    </source>
</evidence>
<dbReference type="EC" id="7.6.2.9" evidence="7"/>
<name>A0ABX1Y269_9BACL</name>
<comment type="subcellular location">
    <subcellularLocation>
        <location evidence="7">Cell inner membrane</location>
        <topology evidence="7">Peripheral membrane protein</topology>
    </subcellularLocation>
</comment>
<sequence>MIRFESVSKAYAEVQTLVDISFEVQNGEIVSLIGPSGCGKTTTLRMVNRLIEPSSGKIFVQDEDISKLNAVELRRNIGYVIQQVGLLPHMTIGKNIGLVPKLKGWKEKDYSQRIDDLLDMVGLDPKVFRNRYPSELSGGQQQRIGVIRALAAEPPIVLMDEPFSALDPISREQLQDELGKLQKEINKTILFVTHDMDEALKISDRIAIMDKGSIVQLDTPKHILSRPANRFVSEFIGEKRLNVPRADSKATVAQFMIRLEALQHPLNKADDRVESLTVKHAPMIESDECWEKAAARMLEYKVNALPVAMRGEVVGYVTKESILGGLSGVEMRIS</sequence>
<dbReference type="SUPFAM" id="SSF52540">
    <property type="entry name" value="P-loop containing nucleoside triphosphate hydrolases"/>
    <property type="match status" value="1"/>
</dbReference>
<dbReference type="PANTHER" id="PTHR43117">
    <property type="entry name" value="OSMOPROTECTANT IMPORT ATP-BINDING PROTEIN OSMV"/>
    <property type="match status" value="1"/>
</dbReference>
<dbReference type="InterPro" id="IPR005892">
    <property type="entry name" value="Gly-betaine_transp_ATP-bd"/>
</dbReference>
<dbReference type="GO" id="GO:0005524">
    <property type="term" value="F:ATP binding"/>
    <property type="evidence" value="ECO:0007669"/>
    <property type="project" value="UniProtKB-KW"/>
</dbReference>
<evidence type="ECO:0000259" key="8">
    <source>
        <dbReference type="PROSITE" id="PS50893"/>
    </source>
</evidence>
<reference evidence="9 10" key="1">
    <citation type="submission" date="2019-10" db="EMBL/GenBank/DDBJ databases">
        <title>Description of Paenibacillus terrestris sp. nov.</title>
        <authorList>
            <person name="Carlier A."/>
            <person name="Qi S."/>
        </authorList>
    </citation>
    <scope>NUCLEOTIDE SEQUENCE [LARGE SCALE GENOMIC DNA]</scope>
    <source>
        <strain evidence="9 10">LMG 31458</strain>
    </source>
</reference>
<dbReference type="Gene3D" id="3.40.50.300">
    <property type="entry name" value="P-loop containing nucleotide triphosphate hydrolases"/>
    <property type="match status" value="1"/>
</dbReference>
<dbReference type="InterPro" id="IPR027417">
    <property type="entry name" value="P-loop_NTPase"/>
</dbReference>
<keyword evidence="2 7" id="KW-0813">Transport</keyword>
<evidence type="ECO:0000313" key="9">
    <source>
        <dbReference type="EMBL" id="NOU74970.1"/>
    </source>
</evidence>
<keyword evidence="5 7" id="KW-0067">ATP-binding</keyword>
<evidence type="ECO:0000256" key="6">
    <source>
        <dbReference type="ARBA" id="ARBA00023122"/>
    </source>
</evidence>
<comment type="subunit">
    <text evidence="7">The complex is probably composed of two ATP-binding proteins, two transmembrane proteins and a solute-binding protein.</text>
</comment>
<evidence type="ECO:0000256" key="3">
    <source>
        <dbReference type="ARBA" id="ARBA00022737"/>
    </source>
</evidence>
<dbReference type="RefSeq" id="WP_171646363.1">
    <property type="nucleotide sequence ID" value="NZ_WHOA01000191.1"/>
</dbReference>
<keyword evidence="7" id="KW-0997">Cell inner membrane</keyword>
<dbReference type="InterPro" id="IPR046342">
    <property type="entry name" value="CBS_dom_sf"/>
</dbReference>
<keyword evidence="7" id="KW-1003">Cell membrane</keyword>
<feature type="domain" description="ABC transporter" evidence="8">
    <location>
        <begin position="2"/>
        <end position="236"/>
    </location>
</feature>
<evidence type="ECO:0000256" key="2">
    <source>
        <dbReference type="ARBA" id="ARBA00022448"/>
    </source>
</evidence>
<protein>
    <recommendedName>
        <fullName evidence="7">Quaternary amine transport ATP-binding protein</fullName>
        <ecNumber evidence="7">7.6.2.9</ecNumber>
    </recommendedName>
</protein>
<accession>A0ABX1Y269</accession>
<evidence type="ECO:0000256" key="5">
    <source>
        <dbReference type="ARBA" id="ARBA00022840"/>
    </source>
</evidence>
<organism evidence="9 10">
    <name type="scientific">Paenibacillus phytorum</name>
    <dbReference type="NCBI Taxonomy" id="2654977"/>
    <lineage>
        <taxon>Bacteria</taxon>
        <taxon>Bacillati</taxon>
        <taxon>Bacillota</taxon>
        <taxon>Bacilli</taxon>
        <taxon>Bacillales</taxon>
        <taxon>Paenibacillaceae</taxon>
        <taxon>Paenibacillus</taxon>
    </lineage>
</organism>
<comment type="similarity">
    <text evidence="1 7">Belongs to the ABC transporter superfamily.</text>
</comment>